<evidence type="ECO:0000313" key="2">
    <source>
        <dbReference type="EMBL" id="JAH82154.1"/>
    </source>
</evidence>
<sequence>MTTFFCQSLLLLSDYFLLFLCRLMCAVILKNYCALIKFHAQ</sequence>
<feature type="transmembrane region" description="Helical" evidence="1">
    <location>
        <begin position="15"/>
        <end position="35"/>
    </location>
</feature>
<accession>A0A0E9VVH4</accession>
<keyword evidence="1" id="KW-1133">Transmembrane helix</keyword>
<name>A0A0E9VVH4_ANGAN</name>
<keyword evidence="1" id="KW-0472">Membrane</keyword>
<dbReference type="AlphaFoldDB" id="A0A0E9VVH4"/>
<reference evidence="2" key="2">
    <citation type="journal article" date="2015" name="Fish Shellfish Immunol.">
        <title>Early steps in the European eel (Anguilla anguilla)-Vibrio vulnificus interaction in the gills: Role of the RtxA13 toxin.</title>
        <authorList>
            <person name="Callol A."/>
            <person name="Pajuelo D."/>
            <person name="Ebbesson L."/>
            <person name="Teles M."/>
            <person name="MacKenzie S."/>
            <person name="Amaro C."/>
        </authorList>
    </citation>
    <scope>NUCLEOTIDE SEQUENCE</scope>
</reference>
<reference evidence="2" key="1">
    <citation type="submission" date="2014-11" db="EMBL/GenBank/DDBJ databases">
        <authorList>
            <person name="Amaro Gonzalez C."/>
        </authorList>
    </citation>
    <scope>NUCLEOTIDE SEQUENCE</scope>
</reference>
<proteinExistence type="predicted"/>
<dbReference type="EMBL" id="GBXM01026423">
    <property type="protein sequence ID" value="JAH82154.1"/>
    <property type="molecule type" value="Transcribed_RNA"/>
</dbReference>
<evidence type="ECO:0000256" key="1">
    <source>
        <dbReference type="SAM" id="Phobius"/>
    </source>
</evidence>
<protein>
    <submittedName>
        <fullName evidence="2">Uncharacterized protein</fullName>
    </submittedName>
</protein>
<keyword evidence="1" id="KW-0812">Transmembrane</keyword>
<organism evidence="2">
    <name type="scientific">Anguilla anguilla</name>
    <name type="common">European freshwater eel</name>
    <name type="synonym">Muraena anguilla</name>
    <dbReference type="NCBI Taxonomy" id="7936"/>
    <lineage>
        <taxon>Eukaryota</taxon>
        <taxon>Metazoa</taxon>
        <taxon>Chordata</taxon>
        <taxon>Craniata</taxon>
        <taxon>Vertebrata</taxon>
        <taxon>Euteleostomi</taxon>
        <taxon>Actinopterygii</taxon>
        <taxon>Neopterygii</taxon>
        <taxon>Teleostei</taxon>
        <taxon>Anguilliformes</taxon>
        <taxon>Anguillidae</taxon>
        <taxon>Anguilla</taxon>
    </lineage>
</organism>